<feature type="compositionally biased region" description="Polar residues" evidence="1">
    <location>
        <begin position="515"/>
        <end position="524"/>
    </location>
</feature>
<feature type="region of interest" description="Disordered" evidence="1">
    <location>
        <begin position="265"/>
        <end position="610"/>
    </location>
</feature>
<feature type="compositionally biased region" description="Basic and acidic residues" evidence="1">
    <location>
        <begin position="69"/>
        <end position="79"/>
    </location>
</feature>
<dbReference type="AlphaFoldDB" id="A0AAJ0H6C0"/>
<gene>
    <name evidence="3" type="ORF">B0T25DRAFT_558143</name>
</gene>
<feature type="compositionally biased region" description="Polar residues" evidence="1">
    <location>
        <begin position="475"/>
        <end position="499"/>
    </location>
</feature>
<dbReference type="InterPro" id="IPR036390">
    <property type="entry name" value="WH_DNA-bd_sf"/>
</dbReference>
<feature type="compositionally biased region" description="Basic and acidic residues" evidence="1">
    <location>
        <begin position="418"/>
        <end position="431"/>
    </location>
</feature>
<evidence type="ECO:0000259" key="2">
    <source>
        <dbReference type="Pfam" id="PF22960"/>
    </source>
</evidence>
<reference evidence="3" key="2">
    <citation type="submission" date="2023-06" db="EMBL/GenBank/DDBJ databases">
        <authorList>
            <consortium name="Lawrence Berkeley National Laboratory"/>
            <person name="Haridas S."/>
            <person name="Hensen N."/>
            <person name="Bonometti L."/>
            <person name="Westerberg I."/>
            <person name="Brannstrom I.O."/>
            <person name="Guillou S."/>
            <person name="Cros-Aarteil S."/>
            <person name="Calhoun S."/>
            <person name="Kuo A."/>
            <person name="Mondo S."/>
            <person name="Pangilinan J."/>
            <person name="Riley R."/>
            <person name="Labutti K."/>
            <person name="Andreopoulos B."/>
            <person name="Lipzen A."/>
            <person name="Chen C."/>
            <person name="Yanf M."/>
            <person name="Daum C."/>
            <person name="Ng V."/>
            <person name="Clum A."/>
            <person name="Steindorff A."/>
            <person name="Ohm R."/>
            <person name="Martin F."/>
            <person name="Silar P."/>
            <person name="Natvig D."/>
            <person name="Lalanne C."/>
            <person name="Gautier V."/>
            <person name="Ament-Velasquez S.L."/>
            <person name="Kruys A."/>
            <person name="Hutchinson M.I."/>
            <person name="Powell A.J."/>
            <person name="Barry K."/>
            <person name="Miller A.N."/>
            <person name="Grigoriev I.V."/>
            <person name="Debuchy R."/>
            <person name="Gladieux P."/>
            <person name="Thoren M.H."/>
            <person name="Johannesson H."/>
        </authorList>
    </citation>
    <scope>NUCLEOTIDE SEQUENCE</scope>
    <source>
        <strain evidence="3">CBS 955.72</strain>
    </source>
</reference>
<feature type="compositionally biased region" description="Low complexity" evidence="1">
    <location>
        <begin position="1"/>
        <end position="25"/>
    </location>
</feature>
<reference evidence="3" key="1">
    <citation type="journal article" date="2023" name="Mol. Phylogenet. Evol.">
        <title>Genome-scale phylogeny and comparative genomics of the fungal order Sordariales.</title>
        <authorList>
            <person name="Hensen N."/>
            <person name="Bonometti L."/>
            <person name="Westerberg I."/>
            <person name="Brannstrom I.O."/>
            <person name="Guillou S."/>
            <person name="Cros-Aarteil S."/>
            <person name="Calhoun S."/>
            <person name="Haridas S."/>
            <person name="Kuo A."/>
            <person name="Mondo S."/>
            <person name="Pangilinan J."/>
            <person name="Riley R."/>
            <person name="LaButti K."/>
            <person name="Andreopoulos B."/>
            <person name="Lipzen A."/>
            <person name="Chen C."/>
            <person name="Yan M."/>
            <person name="Daum C."/>
            <person name="Ng V."/>
            <person name="Clum A."/>
            <person name="Steindorff A."/>
            <person name="Ohm R.A."/>
            <person name="Martin F."/>
            <person name="Silar P."/>
            <person name="Natvig D.O."/>
            <person name="Lalanne C."/>
            <person name="Gautier V."/>
            <person name="Ament-Velasquez S.L."/>
            <person name="Kruys A."/>
            <person name="Hutchinson M.I."/>
            <person name="Powell A.J."/>
            <person name="Barry K."/>
            <person name="Miller A.N."/>
            <person name="Grigoriev I.V."/>
            <person name="Debuchy R."/>
            <person name="Gladieux P."/>
            <person name="Hiltunen Thoren M."/>
            <person name="Johannesson H."/>
        </authorList>
    </citation>
    <scope>NUCLEOTIDE SEQUENCE</scope>
    <source>
        <strain evidence="3">CBS 955.72</strain>
    </source>
</reference>
<dbReference type="EMBL" id="JAUIQD010000008">
    <property type="protein sequence ID" value="KAK3341374.1"/>
    <property type="molecule type" value="Genomic_DNA"/>
</dbReference>
<feature type="compositionally biased region" description="Basic and acidic residues" evidence="1">
    <location>
        <begin position="525"/>
        <end position="562"/>
    </location>
</feature>
<dbReference type="SUPFAM" id="SSF46785">
    <property type="entry name" value="Winged helix' DNA-binding domain"/>
    <property type="match status" value="1"/>
</dbReference>
<feature type="compositionally biased region" description="Low complexity" evidence="1">
    <location>
        <begin position="337"/>
        <end position="352"/>
    </location>
</feature>
<feature type="domain" description="E3 ubiquitin-protein ligase UBR1-like winged-helix" evidence="2">
    <location>
        <begin position="144"/>
        <end position="220"/>
    </location>
</feature>
<name>A0AAJ0H6C0_9PEZI</name>
<sequence>MSIFTAPKYKPKAPKTAPTKAAKAPVSRAVTGKPGSSTPKLAAVSDKDFSSAEDEAKSKAIENLKNSFARKEADKRENSVKLVEGIPSKGAKGKPGKVKLLGPQTNAGARSHPGSPAFGALASPLLGPTSTPAQDRVKQQRFPIIHELAVQDLSYVDLSSKYAEGTDQEFNVALRKVADFDEDLQKWVLKKLYWRELDVFQYNYAREEDRQKAIDNAIKQYDRMRLGASDPLWQKLLPKADQNKGLCLSKLQMAIANKVSAPPKINVQKAETSSASGGDSERDDSTNSTAKKGKGGEPMSRSNSQPKKKPQDTQAKRLLSNPKKTTPAASKASPRVSPTKSTATSKAPATKTGRVLSKEFITDSDSEDEAPPPSSLPKSKSATAPVPKSAERPAEKAKAVEKKEPSVAKPKAGSTKPAPKEKEREKEKDTIRAQVMAKPTKPAMKRSRDGDEDDSSSSGTPLSKRIKPAAKTQVAAVSSMKQRASSDASQNSRGANSAISAGKSKTTSPIKSSPLASSPPTNASDLDHDRSSIARDHNRARERERDRDGERDRERGRERDTIISRAGSSTASSAGGMASSGSSKKRSAEDSSPEGSTKRQRLTPEVMNKAHKFKQFYTRYEALHKEIRALDNPHPDQMADLVDMHERLQKMKTEIYREVPITDY</sequence>
<evidence type="ECO:0000313" key="4">
    <source>
        <dbReference type="Proteomes" id="UP001275084"/>
    </source>
</evidence>
<evidence type="ECO:0000313" key="3">
    <source>
        <dbReference type="EMBL" id="KAK3341374.1"/>
    </source>
</evidence>
<dbReference type="Proteomes" id="UP001275084">
    <property type="component" value="Unassembled WGS sequence"/>
</dbReference>
<comment type="caution">
    <text evidence="3">The sequence shown here is derived from an EMBL/GenBank/DDBJ whole genome shotgun (WGS) entry which is preliminary data.</text>
</comment>
<evidence type="ECO:0000256" key="1">
    <source>
        <dbReference type="SAM" id="MobiDB-lite"/>
    </source>
</evidence>
<proteinExistence type="predicted"/>
<feature type="compositionally biased region" description="Basic and acidic residues" evidence="1">
    <location>
        <begin position="45"/>
        <end position="62"/>
    </location>
</feature>
<feature type="compositionally biased region" description="Low complexity" evidence="1">
    <location>
        <begin position="564"/>
        <end position="582"/>
    </location>
</feature>
<accession>A0AAJ0H6C0</accession>
<organism evidence="3 4">
    <name type="scientific">Lasiosphaeria hispida</name>
    <dbReference type="NCBI Taxonomy" id="260671"/>
    <lineage>
        <taxon>Eukaryota</taxon>
        <taxon>Fungi</taxon>
        <taxon>Dikarya</taxon>
        <taxon>Ascomycota</taxon>
        <taxon>Pezizomycotina</taxon>
        <taxon>Sordariomycetes</taxon>
        <taxon>Sordariomycetidae</taxon>
        <taxon>Sordariales</taxon>
        <taxon>Lasiosphaeriaceae</taxon>
        <taxon>Lasiosphaeria</taxon>
    </lineage>
</organism>
<dbReference type="Pfam" id="PF22960">
    <property type="entry name" value="WHD_UBR1"/>
    <property type="match status" value="1"/>
</dbReference>
<feature type="compositionally biased region" description="Basic and acidic residues" evidence="1">
    <location>
        <begin position="389"/>
        <end position="406"/>
    </location>
</feature>
<dbReference type="InterPro" id="IPR055194">
    <property type="entry name" value="UBR1-like_WH"/>
</dbReference>
<keyword evidence="4" id="KW-1185">Reference proteome</keyword>
<feature type="compositionally biased region" description="Low complexity" evidence="1">
    <location>
        <begin position="503"/>
        <end position="514"/>
    </location>
</feature>
<feature type="region of interest" description="Disordered" evidence="1">
    <location>
        <begin position="1"/>
        <end position="101"/>
    </location>
</feature>
<protein>
    <recommendedName>
        <fullName evidence="2">E3 ubiquitin-protein ligase UBR1-like winged-helix domain-containing protein</fullName>
    </recommendedName>
</protein>